<dbReference type="InterPro" id="IPR003481">
    <property type="entry name" value="FliD_N"/>
</dbReference>
<dbReference type="EMBL" id="JAKOGG010000002">
    <property type="protein sequence ID" value="MCS4555358.1"/>
    <property type="molecule type" value="Genomic_DNA"/>
</dbReference>
<dbReference type="PANTHER" id="PTHR30288:SF0">
    <property type="entry name" value="FLAGELLAR HOOK-ASSOCIATED PROTEIN 2"/>
    <property type="match status" value="1"/>
</dbReference>
<keyword evidence="5" id="KW-0964">Secreted</keyword>
<comment type="caution">
    <text evidence="8">The sequence shown here is derived from an EMBL/GenBank/DDBJ whole genome shotgun (WGS) entry which is preliminary data.</text>
</comment>
<comment type="subcellular location">
    <subcellularLocation>
        <location evidence="5">Secreted</location>
    </subcellularLocation>
    <subcellularLocation>
        <location evidence="5">Bacterial flagellum</location>
    </subcellularLocation>
</comment>
<evidence type="ECO:0000256" key="5">
    <source>
        <dbReference type="RuleBase" id="RU362066"/>
    </source>
</evidence>
<accession>A0ABT2FGC1</accession>
<keyword evidence="8" id="KW-0969">Cilium</keyword>
<comment type="function">
    <text evidence="5">Required for morphogenesis and for the elongation of the flagellar filament by facilitating polymerization of the flagellin monomers at the tip of growing filament. Forms a capping structure, which prevents flagellin subunits (transported through the central channel of the flagellum) from leaking out without polymerization at the distal end.</text>
</comment>
<protein>
    <recommendedName>
        <fullName evidence="5">Flagellar hook-associated protein 2</fullName>
        <shortName evidence="5">HAP2</shortName>
    </recommendedName>
    <alternativeName>
        <fullName evidence="5">Flagellar cap protein</fullName>
    </alternativeName>
</protein>
<sequence>MATSTSSVSSTDPAYLAEQYTQLDRAKKDQLLAKQYNNTNAELKAFTALKSHLSEFADSLKALLKDDSVLAHSATASNEDIATVTADSDAAAGIYELHVDKLAQAHQIAMSFDSGVTVPTSGDLGISVGDQEFVVDLSSLSAGAGLSDVARLVNNSADNTGVTASVMRSGGGDYLVFTSNETGAANNVSLSYSSDGSAAGNTFASALTNQQELTAAQDASVRLGSSSSITLTSSTNSLDGIIDGVTIDLKKAQTSDDSPLRITVGEDTDKTAENLQNIVKKYNDLMTELGGSSIARDSSSRSIKGLMRSSFQGLFEGSTLYSIGIEFNRDGKMELDTGKLKEALENNSSQVSAMLTGDNGVLNKLNDSLAPYSERFGFLKTKVDTLTNQLSKVQKKQDDFDTKMQNVYTRYLNQFTQMQITISQLQSSMSSFSVS</sequence>
<evidence type="ECO:0000256" key="1">
    <source>
        <dbReference type="ARBA" id="ARBA00009764"/>
    </source>
</evidence>
<dbReference type="Pfam" id="PF07196">
    <property type="entry name" value="Flagellin_IN"/>
    <property type="match status" value="1"/>
</dbReference>
<feature type="domain" description="Flagellar hook-associated protein 2 C-terminal" evidence="7">
    <location>
        <begin position="216"/>
        <end position="427"/>
    </location>
</feature>
<comment type="similarity">
    <text evidence="1 5">Belongs to the FliD family.</text>
</comment>
<gene>
    <name evidence="8" type="primary">fliD</name>
    <name evidence="8" type="ORF">L9G74_02800</name>
</gene>
<evidence type="ECO:0000313" key="9">
    <source>
        <dbReference type="Proteomes" id="UP001201549"/>
    </source>
</evidence>
<dbReference type="Pfam" id="PF02465">
    <property type="entry name" value="FliD_N"/>
    <property type="match status" value="1"/>
</dbReference>
<dbReference type="InterPro" id="IPR010809">
    <property type="entry name" value="FliD_C"/>
</dbReference>
<keyword evidence="4 5" id="KW-0975">Bacterial flagellum</keyword>
<feature type="domain" description="Flagellar hook-associated protein 2 N-terminal" evidence="6">
    <location>
        <begin position="9"/>
        <end position="106"/>
    </location>
</feature>
<evidence type="ECO:0000256" key="2">
    <source>
        <dbReference type="ARBA" id="ARBA00011255"/>
    </source>
</evidence>
<name>A0ABT2FGC1_9GAMM</name>
<reference evidence="9" key="2">
    <citation type="submission" date="2023-07" db="EMBL/GenBank/DDBJ databases">
        <title>Shewanella mangrovi sp. nov., an acetaldehyde- degrading bacterium isolated from mangrove sediment.</title>
        <authorList>
            <person name="Liu Y."/>
        </authorList>
    </citation>
    <scope>NUCLEOTIDE SEQUENCE [LARGE SCALE GENOMIC DNA]</scope>
    <source>
        <strain evidence="9">C32</strain>
    </source>
</reference>
<keyword evidence="3" id="KW-0175">Coiled coil</keyword>
<evidence type="ECO:0000259" key="6">
    <source>
        <dbReference type="Pfam" id="PF02465"/>
    </source>
</evidence>
<dbReference type="PANTHER" id="PTHR30288">
    <property type="entry name" value="FLAGELLAR CAP/ASSEMBLY PROTEIN FLID"/>
    <property type="match status" value="1"/>
</dbReference>
<dbReference type="Proteomes" id="UP001201549">
    <property type="component" value="Unassembled WGS sequence"/>
</dbReference>
<evidence type="ECO:0000313" key="8">
    <source>
        <dbReference type="EMBL" id="MCS4555358.1"/>
    </source>
</evidence>
<evidence type="ECO:0000256" key="4">
    <source>
        <dbReference type="ARBA" id="ARBA00023143"/>
    </source>
</evidence>
<evidence type="ECO:0000259" key="7">
    <source>
        <dbReference type="Pfam" id="PF07195"/>
    </source>
</evidence>
<keyword evidence="8" id="KW-0282">Flagellum</keyword>
<organism evidence="8 9">
    <name type="scientific">Shewanella electrica</name>
    <dbReference type="NCBI Taxonomy" id="515560"/>
    <lineage>
        <taxon>Bacteria</taxon>
        <taxon>Pseudomonadati</taxon>
        <taxon>Pseudomonadota</taxon>
        <taxon>Gammaproteobacteria</taxon>
        <taxon>Alteromonadales</taxon>
        <taxon>Shewanellaceae</taxon>
        <taxon>Shewanella</taxon>
    </lineage>
</organism>
<keyword evidence="9" id="KW-1185">Reference proteome</keyword>
<dbReference type="InterPro" id="IPR040026">
    <property type="entry name" value="FliD"/>
</dbReference>
<dbReference type="Pfam" id="PF07195">
    <property type="entry name" value="FliD_C"/>
    <property type="match status" value="1"/>
</dbReference>
<dbReference type="RefSeq" id="WP_238894766.1">
    <property type="nucleotide sequence ID" value="NZ_JAKOGG010000002.1"/>
</dbReference>
<evidence type="ECO:0000256" key="3">
    <source>
        <dbReference type="ARBA" id="ARBA00023054"/>
    </source>
</evidence>
<comment type="subunit">
    <text evidence="2 5">Homopentamer.</text>
</comment>
<dbReference type="InterPro" id="IPR010810">
    <property type="entry name" value="Flagellin_hook_IN_motif"/>
</dbReference>
<keyword evidence="8" id="KW-0966">Cell projection</keyword>
<proteinExistence type="inferred from homology"/>
<reference evidence="8 9" key="1">
    <citation type="submission" date="2022-02" db="EMBL/GenBank/DDBJ databases">
        <authorList>
            <person name="Zhuang L."/>
        </authorList>
    </citation>
    <scope>NUCLEOTIDE SEQUENCE [LARGE SCALE GENOMIC DNA]</scope>
    <source>
        <strain evidence="8 9">C32</strain>
    </source>
</reference>